<organism evidence="11 12">
    <name type="scientific">Streptosporangium algeriense</name>
    <dbReference type="NCBI Taxonomy" id="1682748"/>
    <lineage>
        <taxon>Bacteria</taxon>
        <taxon>Bacillati</taxon>
        <taxon>Actinomycetota</taxon>
        <taxon>Actinomycetes</taxon>
        <taxon>Streptosporangiales</taxon>
        <taxon>Streptosporangiaceae</taxon>
        <taxon>Streptosporangium</taxon>
    </lineage>
</organism>
<keyword evidence="12" id="KW-1185">Reference proteome</keyword>
<evidence type="ECO:0000256" key="4">
    <source>
        <dbReference type="ARBA" id="ARBA00022525"/>
    </source>
</evidence>
<proteinExistence type="inferred from homology"/>
<feature type="domain" description="Subtilisin inhibitor" evidence="10">
    <location>
        <begin position="31"/>
        <end position="116"/>
    </location>
</feature>
<dbReference type="InterPro" id="IPR023549">
    <property type="entry name" value="Subtilisin_inhibitor"/>
</dbReference>
<dbReference type="SUPFAM" id="SSF55399">
    <property type="entry name" value="Subtilisin inhibitor"/>
    <property type="match status" value="1"/>
</dbReference>
<evidence type="ECO:0000256" key="1">
    <source>
        <dbReference type="ARBA" id="ARBA00004613"/>
    </source>
</evidence>
<feature type="region of interest" description="Disordered" evidence="9">
    <location>
        <begin position="1"/>
        <end position="26"/>
    </location>
</feature>
<dbReference type="EMBL" id="JBHTHX010002409">
    <property type="protein sequence ID" value="MFD0890393.1"/>
    <property type="molecule type" value="Genomic_DNA"/>
</dbReference>
<name>A0ABW3E666_9ACTN</name>
<evidence type="ECO:0000256" key="5">
    <source>
        <dbReference type="ARBA" id="ARBA00022690"/>
    </source>
</evidence>
<feature type="compositionally biased region" description="Pro residues" evidence="9">
    <location>
        <begin position="1"/>
        <end position="10"/>
    </location>
</feature>
<comment type="subunit">
    <text evidence="3">Homodimer.</text>
</comment>
<evidence type="ECO:0000256" key="2">
    <source>
        <dbReference type="ARBA" id="ARBA00010472"/>
    </source>
</evidence>
<dbReference type="InterPro" id="IPR000691">
    <property type="entry name" value="Prot_inh_I16_SSI"/>
</dbReference>
<keyword evidence="5 8" id="KW-0646">Protease inhibitor</keyword>
<evidence type="ECO:0000256" key="8">
    <source>
        <dbReference type="RuleBase" id="RU003471"/>
    </source>
</evidence>
<keyword evidence="7" id="KW-1015">Disulfide bond</keyword>
<dbReference type="PRINTS" id="PR00294">
    <property type="entry name" value="SSBTLNINHBTR"/>
</dbReference>
<protein>
    <submittedName>
        <fullName evidence="11">SSI family serine proteinase inhibitor</fullName>
    </submittedName>
</protein>
<dbReference type="InterPro" id="IPR036819">
    <property type="entry name" value="Subtilisin_inhibitor-like_sf"/>
</dbReference>
<sequence length="136" mass="14064">GPVRPGPPYPGDIVPGPVRPGGDRPPGRVRTFVLTFARGESPTPALRNVLLSCDPPRGTHPAPVAACGALVSVKGDPGALAPLSGVVCTTRYDPVTVTATGTWDGRFVRFVKTYGNSCALYAATGAVFSFGERSRS</sequence>
<comment type="caution">
    <text evidence="11">The sequence shown here is derived from an EMBL/GenBank/DDBJ whole genome shotgun (WGS) entry which is preliminary data.</text>
</comment>
<dbReference type="Gene3D" id="3.30.350.10">
    <property type="entry name" value="Subtilisin inhibitor-like"/>
    <property type="match status" value="1"/>
</dbReference>
<dbReference type="Proteomes" id="UP001597024">
    <property type="component" value="Unassembled WGS sequence"/>
</dbReference>
<reference evidence="12" key="1">
    <citation type="journal article" date="2019" name="Int. J. Syst. Evol. Microbiol.">
        <title>The Global Catalogue of Microorganisms (GCM) 10K type strain sequencing project: providing services to taxonomists for standard genome sequencing and annotation.</title>
        <authorList>
            <consortium name="The Broad Institute Genomics Platform"/>
            <consortium name="The Broad Institute Genome Sequencing Center for Infectious Disease"/>
            <person name="Wu L."/>
            <person name="Ma J."/>
        </authorList>
    </citation>
    <scope>NUCLEOTIDE SEQUENCE [LARGE SCALE GENOMIC DNA]</scope>
    <source>
        <strain evidence="12">CCUG 62974</strain>
    </source>
</reference>
<evidence type="ECO:0000259" key="10">
    <source>
        <dbReference type="Pfam" id="PF00720"/>
    </source>
</evidence>
<evidence type="ECO:0000313" key="11">
    <source>
        <dbReference type="EMBL" id="MFD0890393.1"/>
    </source>
</evidence>
<accession>A0ABW3E666</accession>
<evidence type="ECO:0000256" key="9">
    <source>
        <dbReference type="SAM" id="MobiDB-lite"/>
    </source>
</evidence>
<comment type="similarity">
    <text evidence="2 8">Belongs to the protease inhibitor I16 (SSI) family.</text>
</comment>
<evidence type="ECO:0000256" key="6">
    <source>
        <dbReference type="ARBA" id="ARBA00022900"/>
    </source>
</evidence>
<feature type="non-terminal residue" evidence="11">
    <location>
        <position position="1"/>
    </location>
</feature>
<keyword evidence="4" id="KW-0964">Secreted</keyword>
<evidence type="ECO:0000256" key="7">
    <source>
        <dbReference type="ARBA" id="ARBA00023157"/>
    </source>
</evidence>
<dbReference type="Pfam" id="PF00720">
    <property type="entry name" value="SSI"/>
    <property type="match status" value="1"/>
</dbReference>
<comment type="subcellular location">
    <subcellularLocation>
        <location evidence="1">Secreted</location>
    </subcellularLocation>
</comment>
<keyword evidence="6 8" id="KW-0722">Serine protease inhibitor</keyword>
<gene>
    <name evidence="11" type="ORF">ACFQ08_38115</name>
</gene>
<evidence type="ECO:0000256" key="3">
    <source>
        <dbReference type="ARBA" id="ARBA00011738"/>
    </source>
</evidence>
<evidence type="ECO:0000313" key="12">
    <source>
        <dbReference type="Proteomes" id="UP001597024"/>
    </source>
</evidence>